<organism evidence="2">
    <name type="scientific">Mustela putorius furo</name>
    <name type="common">European domestic ferret</name>
    <name type="synonym">Mustela furo</name>
    <dbReference type="NCBI Taxonomy" id="9669"/>
    <lineage>
        <taxon>Eukaryota</taxon>
        <taxon>Metazoa</taxon>
        <taxon>Chordata</taxon>
        <taxon>Craniata</taxon>
        <taxon>Vertebrata</taxon>
        <taxon>Euteleostomi</taxon>
        <taxon>Mammalia</taxon>
        <taxon>Eutheria</taxon>
        <taxon>Laurasiatheria</taxon>
        <taxon>Carnivora</taxon>
        <taxon>Caniformia</taxon>
        <taxon>Musteloidea</taxon>
        <taxon>Mustelidae</taxon>
        <taxon>Mustelinae</taxon>
        <taxon>Mustela</taxon>
    </lineage>
</organism>
<dbReference type="EMBL" id="AEYP01020136">
    <property type="status" value="NOT_ANNOTATED_CDS"/>
    <property type="molecule type" value="Genomic_DNA"/>
</dbReference>
<feature type="compositionally biased region" description="Gly residues" evidence="1">
    <location>
        <begin position="18"/>
        <end position="27"/>
    </location>
</feature>
<feature type="region of interest" description="Disordered" evidence="1">
    <location>
        <begin position="1"/>
        <end position="123"/>
    </location>
</feature>
<proteinExistence type="predicted"/>
<dbReference type="Ensembl" id="ENSMPUT00000017736.1">
    <property type="protein sequence ID" value="ENSMPUP00000017477.1"/>
    <property type="gene ID" value="ENSMPUG00000017590.1"/>
</dbReference>
<evidence type="ECO:0000313" key="2">
    <source>
        <dbReference type="Ensembl" id="ENSMPUP00000017477.1"/>
    </source>
</evidence>
<name>M3Z1L5_MUSPF</name>
<protein>
    <submittedName>
        <fullName evidence="2">Uncharacterized protein</fullName>
    </submittedName>
</protein>
<dbReference type="InParanoid" id="M3Z1L5"/>
<feature type="compositionally biased region" description="Basic residues" evidence="1">
    <location>
        <begin position="63"/>
        <end position="76"/>
    </location>
</feature>
<accession>M3Z1L5</accession>
<dbReference type="HOGENOM" id="CLU_1144854_0_0_1"/>
<evidence type="ECO:0000256" key="1">
    <source>
        <dbReference type="SAM" id="MobiDB-lite"/>
    </source>
</evidence>
<feature type="compositionally biased region" description="Pro residues" evidence="1">
    <location>
        <begin position="37"/>
        <end position="57"/>
    </location>
</feature>
<dbReference type="AlphaFoldDB" id="M3Z1L5"/>
<reference evidence="2" key="1">
    <citation type="submission" date="2024-06" db="UniProtKB">
        <authorList>
            <consortium name="Ensembl"/>
        </authorList>
    </citation>
    <scope>IDENTIFICATION</scope>
</reference>
<sequence>AARAEAPGALGREPSRRGAGGGRGPRGGARAAARAPTPCPDAWPPPPPRATPLPPTPRDTHRAQAHARRFGRRGRFSGRANTGLERLAAEQLGSQPAPARAAPRAREEKGAAPPRASQPLGTLSSLGALGRCHDLEKEDARLSLSHPFSCPFLPSVSVPFFSELACPQESTLRLPPFPEEISICSRVTNQVAAALPAPPPTSIHPPPGRRPWETRLLLQAALLDLDHQRNRLTNVLTCLKGSY</sequence>